<dbReference type="InterPro" id="IPR003481">
    <property type="entry name" value="FliD_N"/>
</dbReference>
<dbReference type="PANTHER" id="PTHR30288:SF0">
    <property type="entry name" value="FLAGELLAR HOOK-ASSOCIATED PROTEIN 2"/>
    <property type="match status" value="1"/>
</dbReference>
<sequence length="457" mass="46512">MKIDGLVSGLKTADLIDSLMKVQAIPQSQLTAKITDRNTVIGNLQSLNTSLQSLFDKATTASAATSLAAFTPSSSAASVTVTASEKASAFSTSIVVDAVARAHSVVTAAGGATSWGGTFTLVAADGTQKEITPLGSSAEDLAKAVNASKSGVTATVVPAGTAADGTPLSRIQLTADKTGAANRFTLDRGSAADVAAGTAVDLSTEAGAAVIAQGADASIRLFAGTAAQQTLTSASNTITVANGIDVTVSQVSADPVTITVATDAKTRTASAQAFVTGIAGLLTRIDNGSTATIGKPGEATTLGVFTGDSTVRALRGDLADAVQAPVDGISPSTIGISITEKGVLQFDGDKFAKALADDPEAVQSMFSRIAGRVQDTTSRYSDKYDGMLTQRITGQQAEVQGLQDQVKSWDIRLDQRRANLERTYSQLEVKLSALQSQSSWLGSQLAAFAPPTPSSSS</sequence>
<keyword evidence="5" id="KW-0964">Secreted</keyword>
<dbReference type="Pfam" id="PF07195">
    <property type="entry name" value="FliD_C"/>
    <property type="match status" value="1"/>
</dbReference>
<dbReference type="Proteomes" id="UP001230289">
    <property type="component" value="Unassembled WGS sequence"/>
</dbReference>
<comment type="caution">
    <text evidence="8">The sequence shown here is derived from an EMBL/GenBank/DDBJ whole genome shotgun (WGS) entry which is preliminary data.</text>
</comment>
<keyword evidence="9" id="KW-1185">Reference proteome</keyword>
<dbReference type="EMBL" id="JAVFCB010000002">
    <property type="protein sequence ID" value="MDQ4213190.1"/>
    <property type="molecule type" value="Genomic_DNA"/>
</dbReference>
<keyword evidence="8" id="KW-0282">Flagellum</keyword>
<evidence type="ECO:0000256" key="2">
    <source>
        <dbReference type="ARBA" id="ARBA00011255"/>
    </source>
</evidence>
<evidence type="ECO:0000313" key="9">
    <source>
        <dbReference type="Proteomes" id="UP001230289"/>
    </source>
</evidence>
<dbReference type="InterPro" id="IPR040026">
    <property type="entry name" value="FliD"/>
</dbReference>
<evidence type="ECO:0000313" key="8">
    <source>
        <dbReference type="EMBL" id="MDQ4213190.1"/>
    </source>
</evidence>
<comment type="subunit">
    <text evidence="2 5">Homopentamer.</text>
</comment>
<name>A0ABU0XDK1_9MICO</name>
<keyword evidence="3" id="KW-0175">Coiled coil</keyword>
<dbReference type="InterPro" id="IPR010809">
    <property type="entry name" value="FliD_C"/>
</dbReference>
<organism evidence="8 9">
    <name type="scientific">Microbacterium capsulatum</name>
    <dbReference type="NCBI Taxonomy" id="3041921"/>
    <lineage>
        <taxon>Bacteria</taxon>
        <taxon>Bacillati</taxon>
        <taxon>Actinomycetota</taxon>
        <taxon>Actinomycetes</taxon>
        <taxon>Micrococcales</taxon>
        <taxon>Microbacteriaceae</taxon>
        <taxon>Microbacterium</taxon>
    </lineage>
</organism>
<feature type="domain" description="Flagellar hook-associated protein 2 C-terminal" evidence="7">
    <location>
        <begin position="229"/>
        <end position="435"/>
    </location>
</feature>
<comment type="function">
    <text evidence="5">Required for morphogenesis and for the elongation of the flagellar filament by facilitating polymerization of the flagellin monomers at the tip of growing filament. Forms a capping structure, which prevents flagellin subunits (transported through the central channel of the flagellum) from leaking out without polymerization at the distal end.</text>
</comment>
<evidence type="ECO:0000256" key="1">
    <source>
        <dbReference type="ARBA" id="ARBA00009764"/>
    </source>
</evidence>
<comment type="similarity">
    <text evidence="1 5">Belongs to the FliD family.</text>
</comment>
<evidence type="ECO:0000256" key="4">
    <source>
        <dbReference type="ARBA" id="ARBA00023143"/>
    </source>
</evidence>
<proteinExistence type="inferred from homology"/>
<dbReference type="Pfam" id="PF02465">
    <property type="entry name" value="FliD_N"/>
    <property type="match status" value="1"/>
</dbReference>
<evidence type="ECO:0000259" key="6">
    <source>
        <dbReference type="Pfam" id="PF02465"/>
    </source>
</evidence>
<gene>
    <name evidence="8" type="primary">fliD</name>
    <name evidence="8" type="ORF">RBR11_04615</name>
</gene>
<dbReference type="PANTHER" id="PTHR30288">
    <property type="entry name" value="FLAGELLAR CAP/ASSEMBLY PROTEIN FLID"/>
    <property type="match status" value="1"/>
</dbReference>
<keyword evidence="4 5" id="KW-0975">Bacterial flagellum</keyword>
<evidence type="ECO:0000256" key="3">
    <source>
        <dbReference type="ARBA" id="ARBA00023054"/>
    </source>
</evidence>
<evidence type="ECO:0000259" key="7">
    <source>
        <dbReference type="Pfam" id="PF07195"/>
    </source>
</evidence>
<comment type="subcellular location">
    <subcellularLocation>
        <location evidence="5">Secreted</location>
    </subcellularLocation>
    <subcellularLocation>
        <location evidence="5">Bacterial flagellum</location>
    </subcellularLocation>
</comment>
<accession>A0ABU0XDK1</accession>
<keyword evidence="8" id="KW-0969">Cilium</keyword>
<feature type="domain" description="Flagellar hook-associated protein 2 N-terminal" evidence="6">
    <location>
        <begin position="8"/>
        <end position="103"/>
    </location>
</feature>
<dbReference type="RefSeq" id="WP_308488125.1">
    <property type="nucleotide sequence ID" value="NZ_JAVFCB010000002.1"/>
</dbReference>
<protein>
    <recommendedName>
        <fullName evidence="5">Flagellar hook-associated protein 2</fullName>
        <shortName evidence="5">HAP2</shortName>
    </recommendedName>
    <alternativeName>
        <fullName evidence="5">Flagellar cap protein</fullName>
    </alternativeName>
</protein>
<evidence type="ECO:0000256" key="5">
    <source>
        <dbReference type="RuleBase" id="RU362066"/>
    </source>
</evidence>
<reference evidence="8 9" key="1">
    <citation type="submission" date="2023-08" db="EMBL/GenBank/DDBJ databases">
        <title>Microbacterium sp. nov., isolated from a waste landfill.</title>
        <authorList>
            <person name="Wen W."/>
        </authorList>
    </citation>
    <scope>NUCLEOTIDE SEQUENCE [LARGE SCALE GENOMIC DNA]</scope>
    <source>
        <strain evidence="8 9">ASV81</strain>
    </source>
</reference>
<keyword evidence="8" id="KW-0966">Cell projection</keyword>